<proteinExistence type="inferred from homology"/>
<dbReference type="PANTHER" id="PTHR23407">
    <property type="entry name" value="ATPASE INHIBITOR/5-FORMYLTETRAHYDROFOLATE CYCLO-LIGASE"/>
    <property type="match status" value="1"/>
</dbReference>
<dbReference type="EMBL" id="DYXY01000143">
    <property type="protein sequence ID" value="HJE15552.1"/>
    <property type="molecule type" value="Genomic_DNA"/>
</dbReference>
<comment type="catalytic activity">
    <reaction evidence="5">
        <text>(6S)-5-formyl-5,6,7,8-tetrahydrofolate + ATP = (6R)-5,10-methenyltetrahydrofolate + ADP + phosphate</text>
        <dbReference type="Rhea" id="RHEA:10488"/>
        <dbReference type="ChEBI" id="CHEBI:30616"/>
        <dbReference type="ChEBI" id="CHEBI:43474"/>
        <dbReference type="ChEBI" id="CHEBI:57455"/>
        <dbReference type="ChEBI" id="CHEBI:57457"/>
        <dbReference type="ChEBI" id="CHEBI:456216"/>
        <dbReference type="EC" id="6.3.3.2"/>
    </reaction>
</comment>
<name>A0A921B471_9LACO</name>
<dbReference type="InterPro" id="IPR024185">
    <property type="entry name" value="FTHF_cligase-like_sf"/>
</dbReference>
<dbReference type="InterPro" id="IPR037171">
    <property type="entry name" value="NagB/RpiA_transferase-like"/>
</dbReference>
<dbReference type="Pfam" id="PF01812">
    <property type="entry name" value="5-FTHF_cyc-lig"/>
    <property type="match status" value="1"/>
</dbReference>
<gene>
    <name evidence="6" type="ORF">K8W17_05695</name>
</gene>
<dbReference type="EC" id="6.3.3.2" evidence="5"/>
<feature type="binding site" evidence="4">
    <location>
        <begin position="4"/>
        <end position="8"/>
    </location>
    <ligand>
        <name>ATP</name>
        <dbReference type="ChEBI" id="CHEBI:30616"/>
    </ligand>
</feature>
<evidence type="ECO:0000256" key="2">
    <source>
        <dbReference type="ARBA" id="ARBA00022741"/>
    </source>
</evidence>
<dbReference type="Gene3D" id="3.40.50.10420">
    <property type="entry name" value="NagB/RpiA/CoA transferase-like"/>
    <property type="match status" value="1"/>
</dbReference>
<dbReference type="GO" id="GO:0046872">
    <property type="term" value="F:metal ion binding"/>
    <property type="evidence" value="ECO:0007669"/>
    <property type="project" value="UniProtKB-KW"/>
</dbReference>
<evidence type="ECO:0000313" key="6">
    <source>
        <dbReference type="EMBL" id="HJE15552.1"/>
    </source>
</evidence>
<comment type="cofactor">
    <cofactor evidence="5">
        <name>Mg(2+)</name>
        <dbReference type="ChEBI" id="CHEBI:18420"/>
    </cofactor>
</comment>
<feature type="binding site" evidence="4">
    <location>
        <begin position="133"/>
        <end position="141"/>
    </location>
    <ligand>
        <name>ATP</name>
        <dbReference type="ChEBI" id="CHEBI:30616"/>
    </ligand>
</feature>
<feature type="binding site" evidence="4">
    <location>
        <position position="55"/>
    </location>
    <ligand>
        <name>substrate</name>
    </ligand>
</feature>
<dbReference type="GO" id="GO:0035999">
    <property type="term" value="P:tetrahydrofolate interconversion"/>
    <property type="evidence" value="ECO:0007669"/>
    <property type="project" value="TreeGrafter"/>
</dbReference>
<accession>A0A921B471</accession>
<keyword evidence="5" id="KW-0479">Metal-binding</keyword>
<keyword evidence="6" id="KW-0436">Ligase</keyword>
<dbReference type="GO" id="GO:0030272">
    <property type="term" value="F:5-formyltetrahydrofolate cyclo-ligase activity"/>
    <property type="evidence" value="ECO:0007669"/>
    <property type="project" value="UniProtKB-EC"/>
</dbReference>
<protein>
    <recommendedName>
        <fullName evidence="5">5-formyltetrahydrofolate cyclo-ligase</fullName>
        <ecNumber evidence="5">6.3.3.2</ecNumber>
    </recommendedName>
</protein>
<organism evidence="6 7">
    <name type="scientific">Lapidilactobacillus dextrinicus</name>
    <dbReference type="NCBI Taxonomy" id="51664"/>
    <lineage>
        <taxon>Bacteria</taxon>
        <taxon>Bacillati</taxon>
        <taxon>Bacillota</taxon>
        <taxon>Bacilli</taxon>
        <taxon>Lactobacillales</taxon>
        <taxon>Lactobacillaceae</taxon>
        <taxon>Lapidilactobacillus</taxon>
    </lineage>
</organism>
<dbReference type="PIRSF" id="PIRSF006806">
    <property type="entry name" value="FTHF_cligase"/>
    <property type="match status" value="1"/>
</dbReference>
<evidence type="ECO:0000256" key="1">
    <source>
        <dbReference type="ARBA" id="ARBA00010638"/>
    </source>
</evidence>
<comment type="caution">
    <text evidence="6">The sequence shown here is derived from an EMBL/GenBank/DDBJ whole genome shotgun (WGS) entry which is preliminary data.</text>
</comment>
<keyword evidence="3 4" id="KW-0067">ATP-binding</keyword>
<keyword evidence="2 4" id="KW-0547">Nucleotide-binding</keyword>
<dbReference type="AlphaFoldDB" id="A0A921B471"/>
<keyword evidence="5" id="KW-0460">Magnesium</keyword>
<dbReference type="Proteomes" id="UP000774947">
    <property type="component" value="Unassembled WGS sequence"/>
</dbReference>
<dbReference type="GO" id="GO:0009396">
    <property type="term" value="P:folic acid-containing compound biosynthetic process"/>
    <property type="evidence" value="ECO:0007669"/>
    <property type="project" value="TreeGrafter"/>
</dbReference>
<comment type="similarity">
    <text evidence="1 5">Belongs to the 5-formyltetrahydrofolate cyclo-ligase family.</text>
</comment>
<sequence>MMSKKAIRQEQITKLKQVDAKTKLAWEQDLYQQLWEDPAFEAAETIGLTYSGPFEINTLPIIEKALELGKEVYLPRTEPATHKMNFIRYDQHDQLEKSDFGVMEPVYAEDKIENYLDLIIVPGLLFTTYPHWRVGFGGGYYDRFLSTYPATTISLAFPFMICDELNWETFIYDRLIDHVIVEKA</sequence>
<evidence type="ECO:0000256" key="4">
    <source>
        <dbReference type="PIRSR" id="PIRSR006806-1"/>
    </source>
</evidence>
<dbReference type="GO" id="GO:0005524">
    <property type="term" value="F:ATP binding"/>
    <property type="evidence" value="ECO:0007669"/>
    <property type="project" value="UniProtKB-KW"/>
</dbReference>
<evidence type="ECO:0000256" key="3">
    <source>
        <dbReference type="ARBA" id="ARBA00022840"/>
    </source>
</evidence>
<dbReference type="InterPro" id="IPR002698">
    <property type="entry name" value="FTHF_cligase"/>
</dbReference>
<evidence type="ECO:0000256" key="5">
    <source>
        <dbReference type="RuleBase" id="RU361279"/>
    </source>
</evidence>
<dbReference type="PANTHER" id="PTHR23407:SF1">
    <property type="entry name" value="5-FORMYLTETRAHYDROFOLATE CYCLO-LIGASE"/>
    <property type="match status" value="1"/>
</dbReference>
<reference evidence="6" key="2">
    <citation type="submission" date="2021-09" db="EMBL/GenBank/DDBJ databases">
        <authorList>
            <person name="Gilroy R."/>
        </authorList>
    </citation>
    <scope>NUCLEOTIDE SEQUENCE</scope>
    <source>
        <strain evidence="6">CHK173-2119</strain>
    </source>
</reference>
<dbReference type="SUPFAM" id="SSF100950">
    <property type="entry name" value="NagB/RpiA/CoA transferase-like"/>
    <property type="match status" value="1"/>
</dbReference>
<dbReference type="NCBIfam" id="TIGR02727">
    <property type="entry name" value="MTHFS_bact"/>
    <property type="match status" value="1"/>
</dbReference>
<reference evidence="6" key="1">
    <citation type="journal article" date="2021" name="PeerJ">
        <title>Extensive microbial diversity within the chicken gut microbiome revealed by metagenomics and culture.</title>
        <authorList>
            <person name="Gilroy R."/>
            <person name="Ravi A."/>
            <person name="Getino M."/>
            <person name="Pursley I."/>
            <person name="Horton D.L."/>
            <person name="Alikhan N.F."/>
            <person name="Baker D."/>
            <person name="Gharbi K."/>
            <person name="Hall N."/>
            <person name="Watson M."/>
            <person name="Adriaenssens E.M."/>
            <person name="Foster-Nyarko E."/>
            <person name="Jarju S."/>
            <person name="Secka A."/>
            <person name="Antonio M."/>
            <person name="Oren A."/>
            <person name="Chaudhuri R.R."/>
            <person name="La Ragione R."/>
            <person name="Hildebrand F."/>
            <person name="Pallen M.J."/>
        </authorList>
    </citation>
    <scope>NUCLEOTIDE SEQUENCE</scope>
    <source>
        <strain evidence="6">CHK173-2119</strain>
    </source>
</reference>
<evidence type="ECO:0000313" key="7">
    <source>
        <dbReference type="Proteomes" id="UP000774947"/>
    </source>
</evidence>